<dbReference type="InterPro" id="IPR032675">
    <property type="entry name" value="LRR_dom_sf"/>
</dbReference>
<name>A0A8B6F8Y5_MYTGA</name>
<evidence type="ECO:0000256" key="3">
    <source>
        <dbReference type="ARBA" id="ARBA00022729"/>
    </source>
</evidence>
<dbReference type="OrthoDB" id="6096773at2759"/>
<dbReference type="EMBL" id="UYJE01006360">
    <property type="protein sequence ID" value="VDI45307.1"/>
    <property type="molecule type" value="Genomic_DNA"/>
</dbReference>
<accession>A0A8B6F8Y5</accession>
<evidence type="ECO:0000256" key="4">
    <source>
        <dbReference type="ARBA" id="ARBA00022989"/>
    </source>
</evidence>
<dbReference type="GO" id="GO:0038023">
    <property type="term" value="F:signaling receptor activity"/>
    <property type="evidence" value="ECO:0007669"/>
    <property type="project" value="TreeGrafter"/>
</dbReference>
<sequence length="334" mass="38913">MVSYLKKMCVKTLVLAKNDIVGLGPNTLASFQYSHCFNTIVLSGNRFSLVSFADVAQFTGLLFELTNLKTFDFSYNPIKYKKIQYLNIPFLSDTTIFQPLVEQKMIHEFKQTKCLSRKSDKNYKCLESPLKDNIQDPPTLTFTIPSKLHTIRMSNYLSVHGYNNQRLIIKNVTNLKYLDFSYFQMNKFYGITFDGQVNLEHLDVSEIDTKILLEKPFFNSFTSVSTLIMRDANLGQIFRDIDLISKILSTVKIFDISENNIWYMNEFTFSNSKSLNHLILASNILLDIPFPVTHIDSLKILDVRDNQLQLINETMRSWMESQNRRTKNKFKLYL</sequence>
<dbReference type="PANTHER" id="PTHR24365">
    <property type="entry name" value="TOLL-LIKE RECEPTOR"/>
    <property type="match status" value="1"/>
</dbReference>
<keyword evidence="5" id="KW-0472">Membrane</keyword>
<keyword evidence="4" id="KW-1133">Transmembrane helix</keyword>
<dbReference type="SUPFAM" id="SSF52058">
    <property type="entry name" value="L domain-like"/>
    <property type="match status" value="1"/>
</dbReference>
<protein>
    <submittedName>
        <fullName evidence="6">Uncharacterized protein</fullName>
    </submittedName>
</protein>
<keyword evidence="2" id="KW-0812">Transmembrane</keyword>
<gene>
    <name evidence="6" type="ORF">MGAL_10B027211</name>
</gene>
<keyword evidence="7" id="KW-1185">Reference proteome</keyword>
<dbReference type="Proteomes" id="UP000596742">
    <property type="component" value="Unassembled WGS sequence"/>
</dbReference>
<evidence type="ECO:0000313" key="7">
    <source>
        <dbReference type="Proteomes" id="UP000596742"/>
    </source>
</evidence>
<proteinExistence type="predicted"/>
<dbReference type="AlphaFoldDB" id="A0A8B6F8Y5"/>
<dbReference type="GO" id="GO:0005886">
    <property type="term" value="C:plasma membrane"/>
    <property type="evidence" value="ECO:0007669"/>
    <property type="project" value="TreeGrafter"/>
</dbReference>
<keyword evidence="3" id="KW-0732">Signal</keyword>
<evidence type="ECO:0000313" key="6">
    <source>
        <dbReference type="EMBL" id="VDI45307.1"/>
    </source>
</evidence>
<comment type="subcellular location">
    <subcellularLocation>
        <location evidence="1">Membrane</location>
        <topology evidence="1">Single-pass membrane protein</topology>
    </subcellularLocation>
</comment>
<comment type="caution">
    <text evidence="6">The sequence shown here is derived from an EMBL/GenBank/DDBJ whole genome shotgun (WGS) entry which is preliminary data.</text>
</comment>
<organism evidence="6 7">
    <name type="scientific">Mytilus galloprovincialis</name>
    <name type="common">Mediterranean mussel</name>
    <dbReference type="NCBI Taxonomy" id="29158"/>
    <lineage>
        <taxon>Eukaryota</taxon>
        <taxon>Metazoa</taxon>
        <taxon>Spiralia</taxon>
        <taxon>Lophotrochozoa</taxon>
        <taxon>Mollusca</taxon>
        <taxon>Bivalvia</taxon>
        <taxon>Autobranchia</taxon>
        <taxon>Pteriomorphia</taxon>
        <taxon>Mytilida</taxon>
        <taxon>Mytiloidea</taxon>
        <taxon>Mytilidae</taxon>
        <taxon>Mytilinae</taxon>
        <taxon>Mytilus</taxon>
    </lineage>
</organism>
<evidence type="ECO:0000256" key="2">
    <source>
        <dbReference type="ARBA" id="ARBA00022692"/>
    </source>
</evidence>
<dbReference type="GO" id="GO:0007165">
    <property type="term" value="P:signal transduction"/>
    <property type="evidence" value="ECO:0007669"/>
    <property type="project" value="TreeGrafter"/>
</dbReference>
<evidence type="ECO:0000256" key="5">
    <source>
        <dbReference type="ARBA" id="ARBA00023136"/>
    </source>
</evidence>
<dbReference type="Gene3D" id="3.80.10.10">
    <property type="entry name" value="Ribonuclease Inhibitor"/>
    <property type="match status" value="2"/>
</dbReference>
<evidence type="ECO:0000256" key="1">
    <source>
        <dbReference type="ARBA" id="ARBA00004167"/>
    </source>
</evidence>
<dbReference type="PANTHER" id="PTHR24365:SF541">
    <property type="entry name" value="PROTEIN TOLL-RELATED"/>
    <property type="match status" value="1"/>
</dbReference>
<reference evidence="6" key="1">
    <citation type="submission" date="2018-11" db="EMBL/GenBank/DDBJ databases">
        <authorList>
            <person name="Alioto T."/>
            <person name="Alioto T."/>
        </authorList>
    </citation>
    <scope>NUCLEOTIDE SEQUENCE</scope>
</reference>